<dbReference type="EMBL" id="JAAOCA010000014">
    <property type="protein sequence ID" value="MBD1599531.1"/>
    <property type="molecule type" value="Genomic_DNA"/>
</dbReference>
<dbReference type="InterPro" id="IPR036429">
    <property type="entry name" value="SpoA-like_sf"/>
</dbReference>
<dbReference type="SUPFAM" id="SSF101801">
    <property type="entry name" value="Surface presentation of antigens (SPOA)"/>
    <property type="match status" value="1"/>
</dbReference>
<feature type="domain" description="SpaO FliM/N C-terminal related" evidence="3">
    <location>
        <begin position="158"/>
        <end position="211"/>
    </location>
</feature>
<accession>A0ABR7Z204</accession>
<dbReference type="Gene3D" id="2.30.330.10">
    <property type="entry name" value="SpoA-like"/>
    <property type="match status" value="1"/>
</dbReference>
<comment type="caution">
    <text evidence="4">The sequence shown here is derived from an EMBL/GenBank/DDBJ whole genome shotgun (WGS) entry which is preliminary data.</text>
</comment>
<evidence type="ECO:0000259" key="3">
    <source>
        <dbReference type="Pfam" id="PF26304"/>
    </source>
</evidence>
<evidence type="ECO:0000313" key="4">
    <source>
        <dbReference type="EMBL" id="MBD1599531.1"/>
    </source>
</evidence>
<dbReference type="RefSeq" id="WP_190421029.1">
    <property type="nucleotide sequence ID" value="NZ_JAAOCA010000014.1"/>
</dbReference>
<organism evidence="4 5">
    <name type="scientific">Pseudomonas typographi</name>
    <dbReference type="NCBI Taxonomy" id="2715964"/>
    <lineage>
        <taxon>Bacteria</taxon>
        <taxon>Pseudomonadati</taxon>
        <taxon>Pseudomonadota</taxon>
        <taxon>Gammaproteobacteria</taxon>
        <taxon>Pseudomonadales</taxon>
        <taxon>Pseudomonadaceae</taxon>
        <taxon>Pseudomonas</taxon>
    </lineage>
</organism>
<gene>
    <name evidence="4" type="ORF">HAQ05_12555</name>
</gene>
<dbReference type="InterPro" id="IPR058805">
    <property type="entry name" value="SpaO_FliMN_C_rel"/>
</dbReference>
<proteinExistence type="predicted"/>
<dbReference type="InterPro" id="IPR058804">
    <property type="entry name" value="SpaO_N"/>
</dbReference>
<evidence type="ECO:0000313" key="5">
    <source>
        <dbReference type="Proteomes" id="UP000805841"/>
    </source>
</evidence>
<evidence type="ECO:0000259" key="1">
    <source>
        <dbReference type="Pfam" id="PF01052"/>
    </source>
</evidence>
<feature type="domain" description="Flagellar motor switch protein FliN-like C-terminal" evidence="1">
    <location>
        <begin position="229"/>
        <end position="293"/>
    </location>
</feature>
<reference evidence="4 5" key="1">
    <citation type="journal article" date="2020" name="Insects">
        <title>Bacteria Belonging to Pseudomonas typographi sp. nov. from the Bark Beetle Ips typographus Have Genomic Potential to Aid in the Host Ecology.</title>
        <authorList>
            <person name="Peral-Aranega E."/>
            <person name="Saati-Santamaria Z."/>
            <person name="Kolarik M."/>
            <person name="Rivas R."/>
            <person name="Garcia-Fraile P."/>
        </authorList>
    </citation>
    <scope>NUCLEOTIDE SEQUENCE [LARGE SCALE GENOMIC DNA]</scope>
    <source>
        <strain evidence="4 5">CA3A</strain>
    </source>
</reference>
<dbReference type="Pfam" id="PF01052">
    <property type="entry name" value="FliMN_C"/>
    <property type="match status" value="1"/>
</dbReference>
<dbReference type="Pfam" id="PF26294">
    <property type="entry name" value="SpaO_N"/>
    <property type="match status" value="1"/>
</dbReference>
<evidence type="ECO:0008006" key="6">
    <source>
        <dbReference type="Google" id="ProtNLM"/>
    </source>
</evidence>
<dbReference type="Proteomes" id="UP000805841">
    <property type="component" value="Unassembled WGS sequence"/>
</dbReference>
<name>A0ABR7Z204_9PSED</name>
<dbReference type="Pfam" id="PF26304">
    <property type="entry name" value="FliMN_C_rel"/>
    <property type="match status" value="1"/>
</dbReference>
<dbReference type="PANTHER" id="PTHR30034">
    <property type="entry name" value="FLAGELLAR MOTOR SWITCH PROTEIN FLIM"/>
    <property type="match status" value="1"/>
</dbReference>
<evidence type="ECO:0000259" key="2">
    <source>
        <dbReference type="Pfam" id="PF26294"/>
    </source>
</evidence>
<protein>
    <recommendedName>
        <fullName evidence="6">Flagellar motor switch protein FliN-like C-terminal domain-containing protein</fullName>
    </recommendedName>
</protein>
<keyword evidence="5" id="KW-1185">Reference proteome</keyword>
<feature type="domain" description="SpaO N-terminal" evidence="2">
    <location>
        <begin position="6"/>
        <end position="138"/>
    </location>
</feature>
<dbReference type="PANTHER" id="PTHR30034:SF6">
    <property type="entry name" value="YOP PROTEINS TRANSLOCATION PROTEIN Q"/>
    <property type="match status" value="1"/>
</dbReference>
<dbReference type="InterPro" id="IPR001543">
    <property type="entry name" value="FliN-like_C"/>
</dbReference>
<sequence>MTGLGLRTLELQAYRRGQWVRHWLRQGTNVEWAAPPAGDAWLSFRAVGGPAPWAGMVARDPWLRHQWPALPAFLAQGYHAKASLALFASLPRPVETGLAELDYQSLQALQWLPAAQVPREPLPLLHTASGPVWLTQLPAYAGQGRQPLPTWLRQCAQPLRLSLGTSRMPARQWARLRAEDIALIGHLQPRMYWGGRCIGAFTLEKEGLMTQLQTPTAAPQCDEAAFDPCKVTVEFILHRSPLSLAELSEWEPGHLIELPEGAVERVELVVAGRTVGRGELVRLEGRLGIQIHALHGGAPDE</sequence>